<evidence type="ECO:0000313" key="2">
    <source>
        <dbReference type="Proteomes" id="UP000182235"/>
    </source>
</evidence>
<name>A0A1J9P4B3_9EURO</name>
<dbReference type="OrthoDB" id="4207105at2759"/>
<accession>A0A1J9P4B3</accession>
<comment type="caution">
    <text evidence="1">The sequence shown here is derived from an EMBL/GenBank/DDBJ whole genome shotgun (WGS) entry which is preliminary data.</text>
</comment>
<proteinExistence type="predicted"/>
<dbReference type="VEuPathDB" id="FungiDB:AJ78_08357"/>
<reference evidence="1 2" key="1">
    <citation type="submission" date="2015-07" db="EMBL/GenBank/DDBJ databases">
        <title>Emmonsia species relationships and genome sequence.</title>
        <authorList>
            <consortium name="The Broad Institute Genomics Platform"/>
            <person name="Cuomo C.A."/>
            <person name="Munoz J.F."/>
            <person name="Imamovic A."/>
            <person name="Priest M.E."/>
            <person name="Young S."/>
            <person name="Clay O.K."/>
            <person name="McEwen J.G."/>
        </authorList>
    </citation>
    <scope>NUCLEOTIDE SEQUENCE [LARGE SCALE GENOMIC DNA]</scope>
    <source>
        <strain evidence="1 2">UAMH 9510</strain>
    </source>
</reference>
<dbReference type="AlphaFoldDB" id="A0A1J9P4B3"/>
<dbReference type="EMBL" id="LGRN01000712">
    <property type="protein sequence ID" value="OJD10706.1"/>
    <property type="molecule type" value="Genomic_DNA"/>
</dbReference>
<organism evidence="1 2">
    <name type="scientific">Emergomyces pasteurianus Ep9510</name>
    <dbReference type="NCBI Taxonomy" id="1447872"/>
    <lineage>
        <taxon>Eukaryota</taxon>
        <taxon>Fungi</taxon>
        <taxon>Dikarya</taxon>
        <taxon>Ascomycota</taxon>
        <taxon>Pezizomycotina</taxon>
        <taxon>Eurotiomycetes</taxon>
        <taxon>Eurotiomycetidae</taxon>
        <taxon>Onygenales</taxon>
        <taxon>Ajellomycetaceae</taxon>
        <taxon>Emergomyces</taxon>
    </lineage>
</organism>
<dbReference type="Proteomes" id="UP000182235">
    <property type="component" value="Unassembled WGS sequence"/>
</dbReference>
<sequence length="61" mass="7114">MTGRSMCKGVEKFRAKSMKELENFTTSVIAFHASDVEYFNEADHRKIIKAVTYFNIKTQKH</sequence>
<keyword evidence="2" id="KW-1185">Reference proteome</keyword>
<dbReference type="STRING" id="1447872.A0A1J9P4B3"/>
<gene>
    <name evidence="1" type="ORF">AJ78_08357</name>
</gene>
<evidence type="ECO:0000313" key="1">
    <source>
        <dbReference type="EMBL" id="OJD10706.1"/>
    </source>
</evidence>
<protein>
    <submittedName>
        <fullName evidence="1">Uncharacterized protein</fullName>
    </submittedName>
</protein>